<dbReference type="EMBL" id="JAVDWQ010000001">
    <property type="protein sequence ID" value="MDR7208366.1"/>
    <property type="molecule type" value="Genomic_DNA"/>
</dbReference>
<feature type="compositionally biased region" description="Low complexity" evidence="1">
    <location>
        <begin position="156"/>
        <end position="172"/>
    </location>
</feature>
<protein>
    <submittedName>
        <fullName evidence="2">Uncharacterized protein</fullName>
    </submittedName>
</protein>
<evidence type="ECO:0000313" key="2">
    <source>
        <dbReference type="EMBL" id="MDR7208366.1"/>
    </source>
</evidence>
<keyword evidence="3" id="KW-1185">Reference proteome</keyword>
<proteinExistence type="predicted"/>
<feature type="region of interest" description="Disordered" evidence="1">
    <location>
        <begin position="151"/>
        <end position="186"/>
    </location>
</feature>
<sequence length="229" mass="23451">MNPKIYITSIAITSLLFISCKKELEPQDNTATSELVRLGLAKDTSQTAAPVVQTQATNPNIVLGESKGLNPAHGQPGHRCDIAVGAPLNSAPTQGQTTTAQPTQTVQVNPNQKNVVTTTTTTVVPAKVAKGMNPAHGQSGHRCDIPVGSPLNSPVAKTTAATSTSAPQSGSTEKTFTVTPPTNDPAVPALLSTESANTKAVTTAEGMNPAHGQPGHRCDISVGAPLPKS</sequence>
<name>A0ABU1Y4A7_9FLAO</name>
<gene>
    <name evidence="2" type="ORF">J2W48_000287</name>
</gene>
<evidence type="ECO:0000313" key="3">
    <source>
        <dbReference type="Proteomes" id="UP001269081"/>
    </source>
</evidence>
<dbReference type="PROSITE" id="PS51257">
    <property type="entry name" value="PROKAR_LIPOPROTEIN"/>
    <property type="match status" value="1"/>
</dbReference>
<dbReference type="Proteomes" id="UP001269081">
    <property type="component" value="Unassembled WGS sequence"/>
</dbReference>
<organism evidence="2 3">
    <name type="scientific">Flavobacterium piscis</name>
    <dbReference type="NCBI Taxonomy" id="1114874"/>
    <lineage>
        <taxon>Bacteria</taxon>
        <taxon>Pseudomonadati</taxon>
        <taxon>Bacteroidota</taxon>
        <taxon>Flavobacteriia</taxon>
        <taxon>Flavobacteriales</taxon>
        <taxon>Flavobacteriaceae</taxon>
        <taxon>Flavobacterium</taxon>
    </lineage>
</organism>
<reference evidence="2 3" key="1">
    <citation type="submission" date="2023-07" db="EMBL/GenBank/DDBJ databases">
        <title>Sorghum-associated microbial communities from plants grown in Nebraska, USA.</title>
        <authorList>
            <person name="Schachtman D."/>
        </authorList>
    </citation>
    <scope>NUCLEOTIDE SEQUENCE [LARGE SCALE GENOMIC DNA]</scope>
    <source>
        <strain evidence="2 3">4129</strain>
    </source>
</reference>
<dbReference type="RefSeq" id="WP_310276950.1">
    <property type="nucleotide sequence ID" value="NZ_JAVDWQ010000001.1"/>
</dbReference>
<evidence type="ECO:0000256" key="1">
    <source>
        <dbReference type="SAM" id="MobiDB-lite"/>
    </source>
</evidence>
<feature type="region of interest" description="Disordered" evidence="1">
    <location>
        <begin position="205"/>
        <end position="229"/>
    </location>
</feature>
<comment type="caution">
    <text evidence="2">The sequence shown here is derived from an EMBL/GenBank/DDBJ whole genome shotgun (WGS) entry which is preliminary data.</text>
</comment>
<accession>A0ABU1Y4A7</accession>